<protein>
    <submittedName>
        <fullName evidence="3">ABC-2 family transporter protein</fullName>
    </submittedName>
</protein>
<feature type="transmembrane region" description="Helical" evidence="2">
    <location>
        <begin position="402"/>
        <end position="424"/>
    </location>
</feature>
<evidence type="ECO:0000313" key="4">
    <source>
        <dbReference type="Proteomes" id="UP000198243"/>
    </source>
</evidence>
<dbReference type="Proteomes" id="UP000198243">
    <property type="component" value="Chromosome I"/>
</dbReference>
<dbReference type="GO" id="GO:0140359">
    <property type="term" value="F:ABC-type transporter activity"/>
    <property type="evidence" value="ECO:0007669"/>
    <property type="project" value="InterPro"/>
</dbReference>
<keyword evidence="4" id="KW-1185">Reference proteome</keyword>
<dbReference type="RefSeq" id="WP_089020152.1">
    <property type="nucleotide sequence ID" value="NZ_LT607412.1"/>
</dbReference>
<gene>
    <name evidence="3" type="ORF">GA0070607_4817</name>
</gene>
<dbReference type="PANTHER" id="PTHR37305:SF1">
    <property type="entry name" value="MEMBRANE PROTEIN"/>
    <property type="match status" value="1"/>
</dbReference>
<name>A0A1C4X8J6_9ACTN</name>
<feature type="region of interest" description="Disordered" evidence="1">
    <location>
        <begin position="240"/>
        <end position="264"/>
    </location>
</feature>
<dbReference type="AlphaFoldDB" id="A0A1C4X8J6"/>
<feature type="compositionally biased region" description="Low complexity" evidence="1">
    <location>
        <begin position="244"/>
        <end position="254"/>
    </location>
</feature>
<dbReference type="EMBL" id="LT607412">
    <property type="protein sequence ID" value="SCF04521.1"/>
    <property type="molecule type" value="Genomic_DNA"/>
</dbReference>
<keyword evidence="2" id="KW-1133">Transmembrane helix</keyword>
<dbReference type="GO" id="GO:0005886">
    <property type="term" value="C:plasma membrane"/>
    <property type="evidence" value="ECO:0007669"/>
    <property type="project" value="UniProtKB-SubCell"/>
</dbReference>
<evidence type="ECO:0000256" key="2">
    <source>
        <dbReference type="SAM" id="Phobius"/>
    </source>
</evidence>
<dbReference type="Gene3D" id="2.60.120.200">
    <property type="match status" value="1"/>
</dbReference>
<dbReference type="PANTHER" id="PTHR37305">
    <property type="entry name" value="INTEGRAL MEMBRANE PROTEIN-RELATED"/>
    <property type="match status" value="1"/>
</dbReference>
<reference evidence="4" key="1">
    <citation type="submission" date="2016-06" db="EMBL/GenBank/DDBJ databases">
        <authorList>
            <person name="Varghese N."/>
            <person name="Submissions Spin"/>
        </authorList>
    </citation>
    <scope>NUCLEOTIDE SEQUENCE [LARGE SCALE GENOMIC DNA]</scope>
    <source>
        <strain evidence="4">DSM 44875</strain>
    </source>
</reference>
<organism evidence="3 4">
    <name type="scientific">Micromonospora coriariae</name>
    <dbReference type="NCBI Taxonomy" id="285665"/>
    <lineage>
        <taxon>Bacteria</taxon>
        <taxon>Bacillati</taxon>
        <taxon>Actinomycetota</taxon>
        <taxon>Actinomycetes</taxon>
        <taxon>Micromonosporales</taxon>
        <taxon>Micromonosporaceae</taxon>
        <taxon>Micromonospora</taxon>
    </lineage>
</organism>
<evidence type="ECO:0000313" key="3">
    <source>
        <dbReference type="EMBL" id="SCF04521.1"/>
    </source>
</evidence>
<keyword evidence="2" id="KW-0472">Membrane</keyword>
<proteinExistence type="predicted"/>
<evidence type="ECO:0000256" key="1">
    <source>
        <dbReference type="SAM" id="MobiDB-lite"/>
    </source>
</evidence>
<feature type="transmembrane region" description="Helical" evidence="2">
    <location>
        <begin position="353"/>
        <end position="382"/>
    </location>
</feature>
<feature type="transmembrane region" description="Helical" evidence="2">
    <location>
        <begin position="36"/>
        <end position="56"/>
    </location>
</feature>
<feature type="transmembrane region" description="Helical" evidence="2">
    <location>
        <begin position="497"/>
        <end position="518"/>
    </location>
</feature>
<feature type="transmembrane region" description="Helical" evidence="2">
    <location>
        <begin position="431"/>
        <end position="452"/>
    </location>
</feature>
<keyword evidence="2" id="KW-0812">Transmembrane</keyword>
<dbReference type="OrthoDB" id="185815at2"/>
<feature type="transmembrane region" description="Helical" evidence="2">
    <location>
        <begin position="311"/>
        <end position="332"/>
    </location>
</feature>
<sequence length="523" mass="54872">MTTVHRRADPLPDSGRPGFGRLLLSEWAKLRSVRRWTLALLAAPVLTVLVSLLAAASSGPGNPDSIVEGPDGTWVQDRFHFVHRPLTGDGSVTTRVSETSLDFPAAQDDAQAKQIQPPTWTKAGLMIKDGVRPGARYAAVMVTAGHGVRLQSNFTTDIAGPAVGAPTWLRLTRVGATISAFQSADGVSWTPVGTVTVAGLPQTVEVGPFVTSPPAFRVQRQFGSGTVAQLPTSTRATFERPTLEPAGAPAAEPGESGRGWQDDEINDAPVPEIKERTATKPGAAWAGDRLTLTGTGDVAPRTTSEDTVAQGLTGIPVGLVATVAVAVLFVTAEHRHGMLRTTFMATPGRRRVLAAKALVVGAVAFILGLVAAVTALLVVGPIQRQNGYLPPRYPDWSLTDAAVLRAVIGTAVVLTAIAVFGMALGSVLRRAAGAVAIVIVLLFLPQLLATGLPGAVGTWLMRLTPAAGFTIQQTTPHYDHVSSICLPQDGCAYDQSWAGLAVCCAYAVAMLVVALWLVRRRDA</sequence>
<accession>A0A1C4X8J6</accession>